<dbReference type="Proteomes" id="UP000091967">
    <property type="component" value="Unassembled WGS sequence"/>
</dbReference>
<reference evidence="6 7" key="1">
    <citation type="submission" date="2016-06" db="EMBL/GenBank/DDBJ databases">
        <title>Living apart together: crosstalk between the core and supernumerary genomes in a fungal plant pathogen.</title>
        <authorList>
            <person name="Vanheule A."/>
            <person name="Audenaert K."/>
            <person name="Warris S."/>
            <person name="Van De Geest H."/>
            <person name="Schijlen E."/>
            <person name="Hofte M."/>
            <person name="De Saeger S."/>
            <person name="Haesaert G."/>
            <person name="Waalwijk C."/>
            <person name="Van Der Lee T."/>
        </authorList>
    </citation>
    <scope>NUCLEOTIDE SEQUENCE [LARGE SCALE GENOMIC DNA]</scope>
    <source>
        <strain evidence="6 7">2516</strain>
    </source>
</reference>
<keyword evidence="4" id="KW-0804">Transcription</keyword>
<evidence type="ECO:0008006" key="8">
    <source>
        <dbReference type="Google" id="ProtNLM"/>
    </source>
</evidence>
<gene>
    <name evidence="6" type="ORF">FPOA_05320</name>
</gene>
<dbReference type="GO" id="GO:0046872">
    <property type="term" value="F:metal ion binding"/>
    <property type="evidence" value="ECO:0007669"/>
    <property type="project" value="UniProtKB-KW"/>
</dbReference>
<comment type="caution">
    <text evidence="6">The sequence shown here is derived from an EMBL/GenBank/DDBJ whole genome shotgun (WGS) entry which is preliminary data.</text>
</comment>
<keyword evidence="1" id="KW-0479">Metal-binding</keyword>
<keyword evidence="7" id="KW-1185">Reference proteome</keyword>
<dbReference type="EMBL" id="LYXU01000002">
    <property type="protein sequence ID" value="OBS24782.1"/>
    <property type="molecule type" value="Genomic_DNA"/>
</dbReference>
<evidence type="ECO:0000256" key="4">
    <source>
        <dbReference type="ARBA" id="ARBA00023163"/>
    </source>
</evidence>
<keyword evidence="2" id="KW-0862">Zinc</keyword>
<evidence type="ECO:0000313" key="6">
    <source>
        <dbReference type="EMBL" id="OBS24782.1"/>
    </source>
</evidence>
<evidence type="ECO:0000256" key="2">
    <source>
        <dbReference type="ARBA" id="ARBA00022833"/>
    </source>
</evidence>
<sequence length="355" mass="40491">MGQKEQIDDSGHTYSQRLDYAVATESMSTSFDFNDIMVDWSVPLNTLSTSQPSTSYKDLSFWDISSDLQISMVPKSLSAKGDLTRVPRRLSNLQHASRIVMQMLYAYPQMMLRRQTFPPFIHPQWHQQILPDTLGNCMGIAQLFASRTAETGPFLWKMINAEQNRLRDKLCTFTPWEVHMCLQVMIIYMIMAMSDSNTDNKERIRTLFETVELIGSRFLNLTGSYSSSEMTEPSTTWEDWIFAESRRRMCCLWLIISCVIIIEDGRTCSRCGAAEDLALPSSKMLWEARTREEWQIEKNVFDAGCAGLTLGELVGAMTNQGGSDTRQKLQDWETGSDNLAAMLNVVVEFVWGQVL</sequence>
<evidence type="ECO:0000256" key="3">
    <source>
        <dbReference type="ARBA" id="ARBA00023015"/>
    </source>
</evidence>
<name>A0A1B8AW92_FUSPO</name>
<keyword evidence="5" id="KW-0539">Nucleus</keyword>
<dbReference type="STRING" id="36050.A0A1B8AW92"/>
<dbReference type="AlphaFoldDB" id="A0A1B8AW92"/>
<evidence type="ECO:0000256" key="1">
    <source>
        <dbReference type="ARBA" id="ARBA00022723"/>
    </source>
</evidence>
<organism evidence="6 7">
    <name type="scientific">Fusarium poae</name>
    <dbReference type="NCBI Taxonomy" id="36050"/>
    <lineage>
        <taxon>Eukaryota</taxon>
        <taxon>Fungi</taxon>
        <taxon>Dikarya</taxon>
        <taxon>Ascomycota</taxon>
        <taxon>Pezizomycotina</taxon>
        <taxon>Sordariomycetes</taxon>
        <taxon>Hypocreomycetidae</taxon>
        <taxon>Hypocreales</taxon>
        <taxon>Nectriaceae</taxon>
        <taxon>Fusarium</taxon>
    </lineage>
</organism>
<accession>A0A1B8AW92</accession>
<proteinExistence type="predicted"/>
<dbReference type="PANTHER" id="PTHR47660:SF3">
    <property type="entry name" value="FINGER DOMAIN PROTEIN, PUTATIVE (AFU_ORTHOLOGUE AFUA_4G03310)-RELATED"/>
    <property type="match status" value="1"/>
</dbReference>
<dbReference type="OMA" id="MMLRRQT"/>
<keyword evidence="3" id="KW-0805">Transcription regulation</keyword>
<protein>
    <recommendedName>
        <fullName evidence="8">Transcription factor domain-containing protein</fullName>
    </recommendedName>
</protein>
<evidence type="ECO:0000313" key="7">
    <source>
        <dbReference type="Proteomes" id="UP000091967"/>
    </source>
</evidence>
<dbReference type="PANTHER" id="PTHR47660">
    <property type="entry name" value="TRANSCRIPTION FACTOR WITH C2H2 AND ZN(2)-CYS(6) DNA BINDING DOMAIN (EUROFUNG)-RELATED-RELATED"/>
    <property type="match status" value="1"/>
</dbReference>
<evidence type="ECO:0000256" key="5">
    <source>
        <dbReference type="ARBA" id="ARBA00023242"/>
    </source>
</evidence>